<accession>A0A2R8B0R5</accession>
<dbReference type="Proteomes" id="UP000244904">
    <property type="component" value="Unassembled WGS sequence"/>
</dbReference>
<dbReference type="AlphaFoldDB" id="A0A2R8B0R5"/>
<evidence type="ECO:0000313" key="1">
    <source>
        <dbReference type="EMBL" id="SPF81734.1"/>
    </source>
</evidence>
<name>A0A2R8B0R5_9RHOB</name>
<gene>
    <name evidence="1" type="ORF">PRI8871_03559</name>
</gene>
<reference evidence="2" key="1">
    <citation type="submission" date="2018-03" db="EMBL/GenBank/DDBJ databases">
        <authorList>
            <person name="Rodrigo-Torres L."/>
            <person name="Arahal R. D."/>
            <person name="Lucena T."/>
        </authorList>
    </citation>
    <scope>NUCLEOTIDE SEQUENCE [LARGE SCALE GENOMIC DNA]</scope>
    <source>
        <strain evidence="2">CECT 8871</strain>
    </source>
</reference>
<evidence type="ECO:0000313" key="2">
    <source>
        <dbReference type="Proteomes" id="UP000244904"/>
    </source>
</evidence>
<protein>
    <submittedName>
        <fullName evidence="1">Uncharacterized protein</fullName>
    </submittedName>
</protein>
<organism evidence="1 2">
    <name type="scientific">Pseudoprimorskyibacter insulae</name>
    <dbReference type="NCBI Taxonomy" id="1695997"/>
    <lineage>
        <taxon>Bacteria</taxon>
        <taxon>Pseudomonadati</taxon>
        <taxon>Pseudomonadota</taxon>
        <taxon>Alphaproteobacteria</taxon>
        <taxon>Rhodobacterales</taxon>
        <taxon>Paracoccaceae</taxon>
        <taxon>Pseudoprimorskyibacter</taxon>
    </lineage>
</organism>
<proteinExistence type="predicted"/>
<sequence length="72" mass="8276">MIVSNRRRRLRRWRLMNAACTLVQQGLGLTLLDQFTVLTQLPTGTRLAHLDLDYRSPLNVINFKSVPLSRVA</sequence>
<dbReference type="EMBL" id="OMOJ01000013">
    <property type="protein sequence ID" value="SPF81734.1"/>
    <property type="molecule type" value="Genomic_DNA"/>
</dbReference>
<keyword evidence="2" id="KW-1185">Reference proteome</keyword>